<protein>
    <submittedName>
        <fullName evidence="1">Uncharacterized protein</fullName>
    </submittedName>
</protein>
<dbReference type="EMBL" id="VSSQ01000083">
    <property type="protein sequence ID" value="MPL74871.1"/>
    <property type="molecule type" value="Genomic_DNA"/>
</dbReference>
<gene>
    <name evidence="1" type="ORF">SDC9_20690</name>
</gene>
<dbReference type="AlphaFoldDB" id="A0A644U7G5"/>
<organism evidence="1">
    <name type="scientific">bioreactor metagenome</name>
    <dbReference type="NCBI Taxonomy" id="1076179"/>
    <lineage>
        <taxon>unclassified sequences</taxon>
        <taxon>metagenomes</taxon>
        <taxon>ecological metagenomes</taxon>
    </lineage>
</organism>
<accession>A0A644U7G5</accession>
<name>A0A644U7G5_9ZZZZ</name>
<evidence type="ECO:0000313" key="1">
    <source>
        <dbReference type="EMBL" id="MPL74871.1"/>
    </source>
</evidence>
<reference evidence="1" key="1">
    <citation type="submission" date="2019-08" db="EMBL/GenBank/DDBJ databases">
        <authorList>
            <person name="Kucharzyk K."/>
            <person name="Murdoch R.W."/>
            <person name="Higgins S."/>
            <person name="Loffler F."/>
        </authorList>
    </citation>
    <scope>NUCLEOTIDE SEQUENCE</scope>
</reference>
<sequence length="150" mass="16235">MNRINVLAISAAMFLVSLSPLAAKDPAKFQIPKGTRVLLCDFKVGALDKLTPSVTLVMTDKAGKITAYDGLIAASNLSTLPVTILTENDKRITYGWTVPGFADDRNQYVPATKVRLTVQNGDLSAMITMMPLGYRNENARGTCRTGVIDK</sequence>
<comment type="caution">
    <text evidence="1">The sequence shown here is derived from an EMBL/GenBank/DDBJ whole genome shotgun (WGS) entry which is preliminary data.</text>
</comment>
<proteinExistence type="predicted"/>